<reference evidence="2 3" key="1">
    <citation type="journal article" date="2018" name="BMC Genomics">
        <title>Genomic comparison of Trypanosoma conorhini and Trypanosoma rangeli to Trypanosoma cruzi strains of high and low virulence.</title>
        <authorList>
            <person name="Bradwell K.R."/>
            <person name="Koparde V.N."/>
            <person name="Matveyev A.V."/>
            <person name="Serrano M.G."/>
            <person name="Alves J.M."/>
            <person name="Parikh H."/>
            <person name="Huang B."/>
            <person name="Lee V."/>
            <person name="Espinosa-Alvarez O."/>
            <person name="Ortiz P.A."/>
            <person name="Costa-Martins A.G."/>
            <person name="Teixeira M.M."/>
            <person name="Buck G.A."/>
        </authorList>
    </citation>
    <scope>NUCLEOTIDE SEQUENCE [LARGE SCALE GENOMIC DNA]</scope>
    <source>
        <strain evidence="2 3">025E</strain>
    </source>
</reference>
<protein>
    <submittedName>
        <fullName evidence="2">Uncharacterized protein</fullName>
    </submittedName>
</protein>
<feature type="coiled-coil region" evidence="1">
    <location>
        <begin position="14"/>
        <end position="55"/>
    </location>
</feature>
<dbReference type="EMBL" id="MKKU01000452">
    <property type="protein sequence ID" value="RNF11812.1"/>
    <property type="molecule type" value="Genomic_DNA"/>
</dbReference>
<sequence>MLGLTEEDITEEAIRSEEAQLRSETLRIAQLQEQLASLQSELRRAEENRTRLANSLRWRRMMAEVEQEKELVGITAAMTAALNGFRTTLHPPADYDEIREQLPYADTDDYADFSPIEALFDDRLAAVLELLSEEGGSASGSRERRHRLAMLMLLVLTVNLGRLAESVTLKELAEADVLEEVEELRENVTSVWQYLLYSDAGLTPLEKAEWKEVVQTFLGAPYDTPACE</sequence>
<dbReference type="AlphaFoldDB" id="A0A3S5ISK4"/>
<accession>A0A3S5ISK4</accession>
<keyword evidence="3" id="KW-1185">Reference proteome</keyword>
<evidence type="ECO:0000256" key="1">
    <source>
        <dbReference type="SAM" id="Coils"/>
    </source>
</evidence>
<proteinExistence type="predicted"/>
<organism evidence="2 3">
    <name type="scientific">Trypanosoma conorhini</name>
    <dbReference type="NCBI Taxonomy" id="83891"/>
    <lineage>
        <taxon>Eukaryota</taxon>
        <taxon>Discoba</taxon>
        <taxon>Euglenozoa</taxon>
        <taxon>Kinetoplastea</taxon>
        <taxon>Metakinetoplastina</taxon>
        <taxon>Trypanosomatida</taxon>
        <taxon>Trypanosomatidae</taxon>
        <taxon>Trypanosoma</taxon>
    </lineage>
</organism>
<name>A0A3S5ISK4_9TRYP</name>
<dbReference type="GeneID" id="40320183"/>
<comment type="caution">
    <text evidence="2">The sequence shown here is derived from an EMBL/GenBank/DDBJ whole genome shotgun (WGS) entry which is preliminary data.</text>
</comment>
<evidence type="ECO:0000313" key="3">
    <source>
        <dbReference type="Proteomes" id="UP000284403"/>
    </source>
</evidence>
<dbReference type="OrthoDB" id="247938at2759"/>
<gene>
    <name evidence="2" type="ORF">Tco025E_06572</name>
</gene>
<dbReference type="RefSeq" id="XP_029226445.1">
    <property type="nucleotide sequence ID" value="XM_029373447.1"/>
</dbReference>
<keyword evidence="1" id="KW-0175">Coiled coil</keyword>
<dbReference type="Proteomes" id="UP000284403">
    <property type="component" value="Unassembled WGS sequence"/>
</dbReference>
<evidence type="ECO:0000313" key="2">
    <source>
        <dbReference type="EMBL" id="RNF11812.1"/>
    </source>
</evidence>